<proteinExistence type="predicted"/>
<organism evidence="2 3">
    <name type="scientific">Lithospermum erythrorhizon</name>
    <name type="common">Purple gromwell</name>
    <name type="synonym">Lithospermum officinale var. erythrorhizon</name>
    <dbReference type="NCBI Taxonomy" id="34254"/>
    <lineage>
        <taxon>Eukaryota</taxon>
        <taxon>Viridiplantae</taxon>
        <taxon>Streptophyta</taxon>
        <taxon>Embryophyta</taxon>
        <taxon>Tracheophyta</taxon>
        <taxon>Spermatophyta</taxon>
        <taxon>Magnoliopsida</taxon>
        <taxon>eudicotyledons</taxon>
        <taxon>Gunneridae</taxon>
        <taxon>Pentapetalae</taxon>
        <taxon>asterids</taxon>
        <taxon>lamiids</taxon>
        <taxon>Boraginales</taxon>
        <taxon>Boraginaceae</taxon>
        <taxon>Boraginoideae</taxon>
        <taxon>Lithospermeae</taxon>
        <taxon>Lithospermum</taxon>
    </lineage>
</organism>
<evidence type="ECO:0000313" key="3">
    <source>
        <dbReference type="Proteomes" id="UP001454036"/>
    </source>
</evidence>
<dbReference type="Proteomes" id="UP001454036">
    <property type="component" value="Unassembled WGS sequence"/>
</dbReference>
<sequence>MEVNTIRNEEEEDNWPKEKDCGKKGKPHEEVEEILFEQGNGSRTFRIGTKLEEEHRQKLIALIREYRDVFG</sequence>
<keyword evidence="3" id="KW-1185">Reference proteome</keyword>
<feature type="region of interest" description="Disordered" evidence="1">
    <location>
        <begin position="1"/>
        <end position="28"/>
    </location>
</feature>
<name>A0AAV3PSI7_LITER</name>
<accession>A0AAV3PSI7</accession>
<dbReference type="AlphaFoldDB" id="A0AAV3PSI7"/>
<reference evidence="2 3" key="1">
    <citation type="submission" date="2024-01" db="EMBL/GenBank/DDBJ databases">
        <title>The complete chloroplast genome sequence of Lithospermum erythrorhizon: insights into the phylogenetic relationship among Boraginaceae species and the maternal lineages of purple gromwells.</title>
        <authorList>
            <person name="Okada T."/>
            <person name="Watanabe K."/>
        </authorList>
    </citation>
    <scope>NUCLEOTIDE SEQUENCE [LARGE SCALE GENOMIC DNA]</scope>
</reference>
<comment type="caution">
    <text evidence="2">The sequence shown here is derived from an EMBL/GenBank/DDBJ whole genome shotgun (WGS) entry which is preliminary data.</text>
</comment>
<gene>
    <name evidence="2" type="ORF">LIER_12254</name>
</gene>
<evidence type="ECO:0000313" key="2">
    <source>
        <dbReference type="EMBL" id="GAA0154200.1"/>
    </source>
</evidence>
<protein>
    <submittedName>
        <fullName evidence="2">Uncharacterized protein</fullName>
    </submittedName>
</protein>
<evidence type="ECO:0000256" key="1">
    <source>
        <dbReference type="SAM" id="MobiDB-lite"/>
    </source>
</evidence>
<dbReference type="EMBL" id="BAABME010002340">
    <property type="protein sequence ID" value="GAA0154200.1"/>
    <property type="molecule type" value="Genomic_DNA"/>
</dbReference>
<feature type="compositionally biased region" description="Basic and acidic residues" evidence="1">
    <location>
        <begin position="14"/>
        <end position="28"/>
    </location>
</feature>